<evidence type="ECO:0000313" key="10">
    <source>
        <dbReference type="Proteomes" id="UP000321129"/>
    </source>
</evidence>
<dbReference type="Gene3D" id="3.30.450.20">
    <property type="entry name" value="PAS domain"/>
    <property type="match status" value="1"/>
</dbReference>
<evidence type="ECO:0000313" key="9">
    <source>
        <dbReference type="EMBL" id="TXC68140.1"/>
    </source>
</evidence>
<dbReference type="Gene3D" id="3.30.565.10">
    <property type="entry name" value="Histidine kinase-like ATPase, C-terminal domain"/>
    <property type="match status" value="1"/>
</dbReference>
<dbReference type="PANTHER" id="PTHR41523">
    <property type="entry name" value="TWO-COMPONENT SYSTEM SENSOR PROTEIN"/>
    <property type="match status" value="1"/>
</dbReference>
<feature type="domain" description="Histidine kinase/HSP90-like ATPase" evidence="8">
    <location>
        <begin position="246"/>
        <end position="343"/>
    </location>
</feature>
<dbReference type="SMART" id="SM00387">
    <property type="entry name" value="HATPase_c"/>
    <property type="match status" value="1"/>
</dbReference>
<evidence type="ECO:0000256" key="7">
    <source>
        <dbReference type="ARBA" id="ARBA00022840"/>
    </source>
</evidence>
<evidence type="ECO:0000256" key="5">
    <source>
        <dbReference type="ARBA" id="ARBA00022741"/>
    </source>
</evidence>
<dbReference type="Pfam" id="PF08448">
    <property type="entry name" value="PAS_4"/>
    <property type="match status" value="1"/>
</dbReference>
<sequence length="356" mass="37787">MPSDLTPFLDPAVSLAQAMVTTSDTPLLMLDGDLTVLAASSTFCRAFGLEAARVVGNSVLAMGDGEWALPRLESLLTATSSGGADVDKYEMDLKGRDGGEARSLELSAHKLDYGKTDTIRMLLSVADTTVARASAKELKLLVADNLLLLQEVQHRVANSLQIIASVLMQSARRVTNDETRSHLQMAQNRVLSIAAIQEQLSQKGADDVALRPYLAQLCLSLGASMIADPELLSIETDVDDVSVPAAISVSLGLIVTELVINSLKHAYPIDSGGTITVRYTVANGCWSLEVADDGVGMRKKKGPARAGLGTSIIEALSRQLQARIVMTDRQPGTSVLIVHEIPSITGADPMPVMNAV</sequence>
<comment type="caution">
    <text evidence="9">The sequence shown here is derived from an EMBL/GenBank/DDBJ whole genome shotgun (WGS) entry which is preliminary data.</text>
</comment>
<dbReference type="InterPro" id="IPR003594">
    <property type="entry name" value="HATPase_dom"/>
</dbReference>
<dbReference type="GO" id="GO:0005524">
    <property type="term" value="F:ATP binding"/>
    <property type="evidence" value="ECO:0007669"/>
    <property type="project" value="UniProtKB-KW"/>
</dbReference>
<keyword evidence="7" id="KW-0067">ATP-binding</keyword>
<proteinExistence type="predicted"/>
<dbReference type="RefSeq" id="WP_147123360.1">
    <property type="nucleotide sequence ID" value="NZ_VOPY01000003.1"/>
</dbReference>
<accession>A0A5C6U6Q1</accession>
<dbReference type="SUPFAM" id="SSF55874">
    <property type="entry name" value="ATPase domain of HSP90 chaperone/DNA topoisomerase II/histidine kinase"/>
    <property type="match status" value="1"/>
</dbReference>
<evidence type="ECO:0000256" key="3">
    <source>
        <dbReference type="ARBA" id="ARBA00022553"/>
    </source>
</evidence>
<dbReference type="InterPro" id="IPR036890">
    <property type="entry name" value="HATPase_C_sf"/>
</dbReference>
<evidence type="ECO:0000256" key="1">
    <source>
        <dbReference type="ARBA" id="ARBA00000085"/>
    </source>
</evidence>
<gene>
    <name evidence="9" type="ORF">FSZ31_10595</name>
</gene>
<dbReference type="InterPro" id="IPR011495">
    <property type="entry name" value="Sig_transdc_His_kin_sub2_dim/P"/>
</dbReference>
<keyword evidence="10" id="KW-1185">Reference proteome</keyword>
<dbReference type="InterPro" id="IPR035965">
    <property type="entry name" value="PAS-like_dom_sf"/>
</dbReference>
<evidence type="ECO:0000256" key="2">
    <source>
        <dbReference type="ARBA" id="ARBA00012438"/>
    </source>
</evidence>
<dbReference type="PANTHER" id="PTHR41523:SF8">
    <property type="entry name" value="ETHYLENE RESPONSE SENSOR PROTEIN"/>
    <property type="match status" value="1"/>
</dbReference>
<evidence type="ECO:0000256" key="6">
    <source>
        <dbReference type="ARBA" id="ARBA00022777"/>
    </source>
</evidence>
<keyword evidence="3" id="KW-0597">Phosphoprotein</keyword>
<keyword evidence="4" id="KW-0808">Transferase</keyword>
<dbReference type="AlphaFoldDB" id="A0A5C6U6Q1"/>
<dbReference type="Proteomes" id="UP000321129">
    <property type="component" value="Unassembled WGS sequence"/>
</dbReference>
<dbReference type="Pfam" id="PF02518">
    <property type="entry name" value="HATPase_c"/>
    <property type="match status" value="1"/>
</dbReference>
<dbReference type="EC" id="2.7.13.3" evidence="2"/>
<dbReference type="EMBL" id="VOPY01000003">
    <property type="protein sequence ID" value="TXC68140.1"/>
    <property type="molecule type" value="Genomic_DNA"/>
</dbReference>
<protein>
    <recommendedName>
        <fullName evidence="2">histidine kinase</fullName>
        <ecNumber evidence="2">2.7.13.3</ecNumber>
    </recommendedName>
</protein>
<keyword evidence="6 9" id="KW-0418">Kinase</keyword>
<dbReference type="GO" id="GO:0004673">
    <property type="term" value="F:protein histidine kinase activity"/>
    <property type="evidence" value="ECO:0007669"/>
    <property type="project" value="UniProtKB-EC"/>
</dbReference>
<dbReference type="SUPFAM" id="SSF55785">
    <property type="entry name" value="PYP-like sensor domain (PAS domain)"/>
    <property type="match status" value="1"/>
</dbReference>
<keyword evidence="5" id="KW-0547">Nucleotide-binding</keyword>
<dbReference type="InterPro" id="IPR013656">
    <property type="entry name" value="PAS_4"/>
</dbReference>
<dbReference type="CDD" id="cd00130">
    <property type="entry name" value="PAS"/>
    <property type="match status" value="1"/>
</dbReference>
<evidence type="ECO:0000259" key="8">
    <source>
        <dbReference type="SMART" id="SM00387"/>
    </source>
</evidence>
<comment type="catalytic activity">
    <reaction evidence="1">
        <text>ATP + protein L-histidine = ADP + protein N-phospho-L-histidine.</text>
        <dbReference type="EC" id="2.7.13.3"/>
    </reaction>
</comment>
<organism evidence="9 10">
    <name type="scientific">Flavisphingopyxis soli</name>
    <dbReference type="NCBI Taxonomy" id="2601267"/>
    <lineage>
        <taxon>Bacteria</taxon>
        <taxon>Pseudomonadati</taxon>
        <taxon>Pseudomonadota</taxon>
        <taxon>Alphaproteobacteria</taxon>
        <taxon>Sphingomonadales</taxon>
        <taxon>Sphingopyxidaceae</taxon>
        <taxon>Flavisphingopyxis</taxon>
    </lineage>
</organism>
<evidence type="ECO:0000256" key="4">
    <source>
        <dbReference type="ARBA" id="ARBA00022679"/>
    </source>
</evidence>
<dbReference type="OrthoDB" id="7297573at2"/>
<dbReference type="Pfam" id="PF07568">
    <property type="entry name" value="HisKA_2"/>
    <property type="match status" value="1"/>
</dbReference>
<reference evidence="9 10" key="1">
    <citation type="submission" date="2019-08" db="EMBL/GenBank/DDBJ databases">
        <title>Sphingorhabdus soil sp. nov., isolated from arctic soil.</title>
        <authorList>
            <person name="Liu Y."/>
        </authorList>
    </citation>
    <scope>NUCLEOTIDE SEQUENCE [LARGE SCALE GENOMIC DNA]</scope>
    <source>
        <strain evidence="9 10">D-2Q-5-6</strain>
    </source>
</reference>
<dbReference type="InterPro" id="IPR000014">
    <property type="entry name" value="PAS"/>
</dbReference>
<name>A0A5C6U6Q1_9SPHN</name>